<proteinExistence type="predicted"/>
<organism evidence="1 2">
    <name type="scientific">Chitinophaga eiseniae</name>
    <dbReference type="NCBI Taxonomy" id="634771"/>
    <lineage>
        <taxon>Bacteria</taxon>
        <taxon>Pseudomonadati</taxon>
        <taxon>Bacteroidota</taxon>
        <taxon>Chitinophagia</taxon>
        <taxon>Chitinophagales</taxon>
        <taxon>Chitinophagaceae</taxon>
        <taxon>Chitinophaga</taxon>
    </lineage>
</organism>
<evidence type="ECO:0000313" key="1">
    <source>
        <dbReference type="EMBL" id="SKA30048.1"/>
    </source>
</evidence>
<evidence type="ECO:0000313" key="2">
    <source>
        <dbReference type="Proteomes" id="UP000190367"/>
    </source>
</evidence>
<dbReference type="GO" id="GO:0003676">
    <property type="term" value="F:nucleic acid binding"/>
    <property type="evidence" value="ECO:0007669"/>
    <property type="project" value="InterPro"/>
</dbReference>
<dbReference type="Proteomes" id="UP000190367">
    <property type="component" value="Unassembled WGS sequence"/>
</dbReference>
<sequence>MQEVYQLFVTMLAKYVDKYDKTDKFFLIGYNNAAFDNAFLRAWFVQNGDSYFGSWFWANGIDVMVMATEYLLDRRQKMIDFKLKTVALEMGIPVDEGRLHDASYDIYLTWSIYHIINHYRKKPAA</sequence>
<reference evidence="2" key="1">
    <citation type="submission" date="2017-02" db="EMBL/GenBank/DDBJ databases">
        <authorList>
            <person name="Varghese N."/>
            <person name="Submissions S."/>
        </authorList>
    </citation>
    <scope>NUCLEOTIDE SEQUENCE [LARGE SCALE GENOMIC DNA]</scope>
    <source>
        <strain evidence="2">DSM 22224</strain>
    </source>
</reference>
<dbReference type="SUPFAM" id="SSF53098">
    <property type="entry name" value="Ribonuclease H-like"/>
    <property type="match status" value="1"/>
</dbReference>
<name>A0A1T4SQ87_9BACT</name>
<dbReference type="STRING" id="634771.SAMN04488128_103212"/>
<dbReference type="Gene3D" id="3.30.420.10">
    <property type="entry name" value="Ribonuclease H-like superfamily/Ribonuclease H"/>
    <property type="match status" value="1"/>
</dbReference>
<dbReference type="EMBL" id="FUWZ01000003">
    <property type="protein sequence ID" value="SKA30048.1"/>
    <property type="molecule type" value="Genomic_DNA"/>
</dbReference>
<dbReference type="InterPro" id="IPR036397">
    <property type="entry name" value="RNaseH_sf"/>
</dbReference>
<accession>A0A1T4SQ87</accession>
<protein>
    <submittedName>
        <fullName evidence="1">DNA polymerase-3 subunit epsilon</fullName>
    </submittedName>
</protein>
<dbReference type="AlphaFoldDB" id="A0A1T4SQ87"/>
<dbReference type="InterPro" id="IPR012337">
    <property type="entry name" value="RNaseH-like_sf"/>
</dbReference>
<keyword evidence="2" id="KW-1185">Reference proteome</keyword>
<gene>
    <name evidence="1" type="ORF">SAMN04488128_103212</name>
</gene>